<dbReference type="GO" id="GO:0007165">
    <property type="term" value="P:signal transduction"/>
    <property type="evidence" value="ECO:0007669"/>
    <property type="project" value="UniProtKB-KW"/>
</dbReference>
<dbReference type="AlphaFoldDB" id="A0A8J3ZW67"/>
<dbReference type="SMART" id="SM00283">
    <property type="entry name" value="MA"/>
    <property type="match status" value="1"/>
</dbReference>
<evidence type="ECO:0000256" key="3">
    <source>
        <dbReference type="ARBA" id="ARBA00022989"/>
    </source>
</evidence>
<dbReference type="InterPro" id="IPR051310">
    <property type="entry name" value="MCP_chemotaxis"/>
</dbReference>
<dbReference type="GO" id="GO:0004888">
    <property type="term" value="F:transmembrane signaling receptor activity"/>
    <property type="evidence" value="ECO:0007669"/>
    <property type="project" value="InterPro"/>
</dbReference>
<dbReference type="Pfam" id="PF00015">
    <property type="entry name" value="MCPsignal"/>
    <property type="match status" value="1"/>
</dbReference>
<reference evidence="10" key="1">
    <citation type="submission" date="2021-01" db="EMBL/GenBank/DDBJ databases">
        <title>Whole genome shotgun sequence of Virgisporangium ochraceum NBRC 16418.</title>
        <authorList>
            <person name="Komaki H."/>
            <person name="Tamura T."/>
        </authorList>
    </citation>
    <scope>NUCLEOTIDE SEQUENCE</scope>
    <source>
        <strain evidence="10">NBRC 16418</strain>
    </source>
</reference>
<evidence type="ECO:0000259" key="9">
    <source>
        <dbReference type="PROSITE" id="PS50885"/>
    </source>
</evidence>
<dbReference type="PROSITE" id="PS50885">
    <property type="entry name" value="HAMP"/>
    <property type="match status" value="1"/>
</dbReference>
<dbReference type="GO" id="GO:0006935">
    <property type="term" value="P:chemotaxis"/>
    <property type="evidence" value="ECO:0007669"/>
    <property type="project" value="UniProtKB-KW"/>
</dbReference>
<comment type="similarity">
    <text evidence="4">Belongs to the methyl-accepting chemotaxis (MCP) protein family.</text>
</comment>
<dbReference type="PROSITE" id="PS50111">
    <property type="entry name" value="CHEMOTAXIS_TRANSDUC_2"/>
    <property type="match status" value="1"/>
</dbReference>
<evidence type="ECO:0000256" key="7">
    <source>
        <dbReference type="SAM" id="Phobius"/>
    </source>
</evidence>
<dbReference type="PANTHER" id="PTHR43531:SF11">
    <property type="entry name" value="METHYL-ACCEPTING CHEMOTAXIS PROTEIN 3"/>
    <property type="match status" value="1"/>
</dbReference>
<dbReference type="SUPFAM" id="SSF58104">
    <property type="entry name" value="Methyl-accepting chemotaxis protein (MCP) signaling domain"/>
    <property type="match status" value="1"/>
</dbReference>
<dbReference type="GO" id="GO:0005886">
    <property type="term" value="C:plasma membrane"/>
    <property type="evidence" value="ECO:0007669"/>
    <property type="project" value="TreeGrafter"/>
</dbReference>
<gene>
    <name evidence="10" type="ORF">Voc01_050040</name>
</gene>
<proteinExistence type="inferred from homology"/>
<evidence type="ECO:0008006" key="12">
    <source>
        <dbReference type="Google" id="ProtNLM"/>
    </source>
</evidence>
<organism evidence="10 11">
    <name type="scientific">Virgisporangium ochraceum</name>
    <dbReference type="NCBI Taxonomy" id="65505"/>
    <lineage>
        <taxon>Bacteria</taxon>
        <taxon>Bacillati</taxon>
        <taxon>Actinomycetota</taxon>
        <taxon>Actinomycetes</taxon>
        <taxon>Micromonosporales</taxon>
        <taxon>Micromonosporaceae</taxon>
        <taxon>Virgisporangium</taxon>
    </lineage>
</organism>
<dbReference type="CDD" id="cd06225">
    <property type="entry name" value="HAMP"/>
    <property type="match status" value="1"/>
</dbReference>
<feature type="domain" description="HAMP" evidence="9">
    <location>
        <begin position="225"/>
        <end position="277"/>
    </location>
</feature>
<dbReference type="InterPro" id="IPR004089">
    <property type="entry name" value="MCPsignal_dom"/>
</dbReference>
<evidence type="ECO:0000313" key="11">
    <source>
        <dbReference type="Proteomes" id="UP000635606"/>
    </source>
</evidence>
<feature type="domain" description="Methyl-accepting transducer" evidence="8">
    <location>
        <begin position="282"/>
        <end position="497"/>
    </location>
</feature>
<keyword evidence="3 7" id="KW-1133">Transmembrane helix</keyword>
<comment type="caution">
    <text evidence="10">The sequence shown here is derived from an EMBL/GenBank/DDBJ whole genome shotgun (WGS) entry which is preliminary data.</text>
</comment>
<feature type="transmembrane region" description="Helical" evidence="7">
    <location>
        <begin position="28"/>
        <end position="48"/>
    </location>
</feature>
<evidence type="ECO:0000256" key="6">
    <source>
        <dbReference type="SAM" id="MobiDB-lite"/>
    </source>
</evidence>
<accession>A0A8J3ZW67</accession>
<evidence type="ECO:0000256" key="5">
    <source>
        <dbReference type="PROSITE-ProRule" id="PRU00284"/>
    </source>
</evidence>
<keyword evidence="2 7" id="KW-0812">Transmembrane</keyword>
<dbReference type="PRINTS" id="PR00260">
    <property type="entry name" value="CHEMTRNSDUCR"/>
</dbReference>
<dbReference type="InterPro" id="IPR003660">
    <property type="entry name" value="HAMP_dom"/>
</dbReference>
<feature type="compositionally biased region" description="Low complexity" evidence="6">
    <location>
        <begin position="519"/>
        <end position="544"/>
    </location>
</feature>
<dbReference type="InterPro" id="IPR024478">
    <property type="entry name" value="HlyB_4HB_MCP"/>
</dbReference>
<dbReference type="PANTHER" id="PTHR43531">
    <property type="entry name" value="PROTEIN ICFG"/>
    <property type="match status" value="1"/>
</dbReference>
<dbReference type="RefSeq" id="WP_203929982.1">
    <property type="nucleotide sequence ID" value="NZ_BOPH01000072.1"/>
</dbReference>
<dbReference type="InterPro" id="IPR004090">
    <property type="entry name" value="Chemotax_Me-accpt_rcpt"/>
</dbReference>
<sequence>MADTMEAPRRSIGSAFRDLPIAWKLRSLAGVVTVLLLAVGLYGIYLVGETQDRLKLLYNENLHSIEVLDSVALGFKNVRFEMRGVAIATGAEANAAATRKVQDAMTHLDAQWAEFLETGADDVAADRDAFNEAWRGYKALAQEQLIPLAAANNLAEFSRVSSERVTPISETIDRSIANLVTNEQSDAKSSLDASAAAYNTSRVVLFSAIALALLLMLVVVQMITKSVSTPLRHTVTVLEGLAEGRLNQRLHVAGRDEVGQMATALNSALDRLSDTVSTVIESATQLSNASDQISGASQGLSQAATEQAASVEETSASIEEMTAGIAQNSENATATEGIATNAATEATEGGTAVQETVEAMKEITSKIGIIDDIAFQTNMLALNATIEAARAGEHGKGFAVVATEVGKLAERSQVAAQEISELAAGSVRTAERAGDLLKRIIPGITRTSDLVQEIAAASTEQSSGVRQINTAMNQIAKVTQQTASSSEELAATAEEMSAQTGQLRSVMSFFTIKDEGRTARPSASAGRAAKPAAAPSRPANRGRAATGGGRPGGSGQVAVMNRPFVEVDDGSDFDESKFDRF</sequence>
<feature type="compositionally biased region" description="Gly residues" evidence="6">
    <location>
        <begin position="545"/>
        <end position="555"/>
    </location>
</feature>
<feature type="transmembrane region" description="Helical" evidence="7">
    <location>
        <begin position="203"/>
        <end position="223"/>
    </location>
</feature>
<keyword evidence="5" id="KW-0807">Transducer</keyword>
<evidence type="ECO:0000259" key="8">
    <source>
        <dbReference type="PROSITE" id="PS50111"/>
    </source>
</evidence>
<evidence type="ECO:0000256" key="2">
    <source>
        <dbReference type="ARBA" id="ARBA00022692"/>
    </source>
</evidence>
<feature type="region of interest" description="Disordered" evidence="6">
    <location>
        <begin position="517"/>
        <end position="581"/>
    </location>
</feature>
<evidence type="ECO:0000313" key="10">
    <source>
        <dbReference type="EMBL" id="GIJ70087.1"/>
    </source>
</evidence>
<evidence type="ECO:0000256" key="4">
    <source>
        <dbReference type="ARBA" id="ARBA00029447"/>
    </source>
</evidence>
<evidence type="ECO:0000256" key="1">
    <source>
        <dbReference type="ARBA" id="ARBA00022500"/>
    </source>
</evidence>
<dbReference type="FunFam" id="1.10.287.950:FF:000001">
    <property type="entry name" value="Methyl-accepting chemotaxis sensory transducer"/>
    <property type="match status" value="1"/>
</dbReference>
<dbReference type="EMBL" id="BOPH01000072">
    <property type="protein sequence ID" value="GIJ70087.1"/>
    <property type="molecule type" value="Genomic_DNA"/>
</dbReference>
<keyword evidence="7" id="KW-0472">Membrane</keyword>
<dbReference type="Proteomes" id="UP000635606">
    <property type="component" value="Unassembled WGS sequence"/>
</dbReference>
<protein>
    <recommendedName>
        <fullName evidence="12">Methyl-accepting chemotaxis sensory transducer</fullName>
    </recommendedName>
</protein>
<dbReference type="Pfam" id="PF00672">
    <property type="entry name" value="HAMP"/>
    <property type="match status" value="1"/>
</dbReference>
<keyword evidence="1" id="KW-0145">Chemotaxis</keyword>
<dbReference type="Pfam" id="PF12729">
    <property type="entry name" value="4HB_MCP_1"/>
    <property type="match status" value="1"/>
</dbReference>
<name>A0A8J3ZW67_9ACTN</name>
<dbReference type="Gene3D" id="1.10.287.950">
    <property type="entry name" value="Methyl-accepting chemotaxis protein"/>
    <property type="match status" value="1"/>
</dbReference>
<dbReference type="SMART" id="SM00304">
    <property type="entry name" value="HAMP"/>
    <property type="match status" value="1"/>
</dbReference>
<keyword evidence="11" id="KW-1185">Reference proteome</keyword>